<dbReference type="EMBL" id="KI635795">
    <property type="protein sequence ID" value="ETB57416.1"/>
    <property type="molecule type" value="Genomic_DNA"/>
</dbReference>
<keyword evidence="1" id="KW-0812">Transmembrane</keyword>
<dbReference type="OrthoDB" id="373201at2759"/>
<accession>V7PCW8</accession>
<dbReference type="Pfam" id="PF06022">
    <property type="entry name" value="Cir_Bir_Yir"/>
    <property type="match status" value="1"/>
</dbReference>
<keyword evidence="1" id="KW-0472">Membrane</keyword>
<sequence>MDIINNHDFKHKLYYTYEQNCGEFDTLWKFFPDDLNESGNYIFTNSLFKQYCSNGKCNNDVNKINAGCLWLFNKFYGDRNNFSNYANNKIGVVVYFMMWLGHKLNQKLNEEFPNINEFYNKNMKHANEYKNNIHGVGDYSSYNDIIDKKKELMNISNENMSKLYDLFKILCNMINNAGKNDNGETYLKYAKEFVDGYQKLINANNVEGDSYGNQTVYRDVRNKLPSLITEKKTITPASTIPKETQIVSSSETSVSISDTNVSDPDSTSNSSILDKLISIPFIFVATLILLGIAYKYSLFGFRKRSQKQHLREKLKK</sequence>
<protein>
    <recommendedName>
        <fullName evidence="4">YIR protein</fullName>
    </recommendedName>
</protein>
<organism evidence="2 3">
    <name type="scientific">Plasmodium yoelii 17X</name>
    <dbReference type="NCBI Taxonomy" id="1323249"/>
    <lineage>
        <taxon>Eukaryota</taxon>
        <taxon>Sar</taxon>
        <taxon>Alveolata</taxon>
        <taxon>Apicomplexa</taxon>
        <taxon>Aconoidasida</taxon>
        <taxon>Haemosporida</taxon>
        <taxon>Plasmodiidae</taxon>
        <taxon>Plasmodium</taxon>
        <taxon>Plasmodium (Vinckeia)</taxon>
    </lineage>
</organism>
<evidence type="ECO:0000313" key="2">
    <source>
        <dbReference type="EMBL" id="ETB57416.1"/>
    </source>
</evidence>
<keyword evidence="1" id="KW-1133">Transmembrane helix</keyword>
<gene>
    <name evidence="2" type="ORF">YYC_04316</name>
</gene>
<name>V7PCW8_PLAYE</name>
<evidence type="ECO:0000313" key="3">
    <source>
        <dbReference type="Proteomes" id="UP000018538"/>
    </source>
</evidence>
<dbReference type="InterPro" id="IPR006477">
    <property type="entry name" value="Yir_bir_cir"/>
</dbReference>
<dbReference type="NCBIfam" id="TIGR01590">
    <property type="entry name" value="yir-bir-cir_Pla"/>
    <property type="match status" value="1"/>
</dbReference>
<evidence type="ECO:0000256" key="1">
    <source>
        <dbReference type="SAM" id="Phobius"/>
    </source>
</evidence>
<proteinExistence type="predicted"/>
<feature type="transmembrane region" description="Helical" evidence="1">
    <location>
        <begin position="276"/>
        <end position="294"/>
    </location>
</feature>
<reference evidence="2 3" key="1">
    <citation type="submission" date="2013-11" db="EMBL/GenBank/DDBJ databases">
        <title>The Genome Sequence of Plasmodium yoelii 17X.</title>
        <authorList>
            <consortium name="The Broad Institute Genomics Platform"/>
            <consortium name="The Broad Institute Genome Sequencing Center for Infectious Disease"/>
            <person name="Neafsey D."/>
            <person name="Adams J."/>
            <person name="Walker B."/>
            <person name="Young S.K."/>
            <person name="Zeng Q."/>
            <person name="Gargeya S."/>
            <person name="Fitzgerald M."/>
            <person name="Haas B."/>
            <person name="Abouelleil A."/>
            <person name="Alvarado L."/>
            <person name="Chapman S.B."/>
            <person name="Gainer-Dewar J."/>
            <person name="Goldberg J."/>
            <person name="Griggs A."/>
            <person name="Gujja S."/>
            <person name="Hansen M."/>
            <person name="Howarth C."/>
            <person name="Imamovic A."/>
            <person name="Ireland A."/>
            <person name="Larimer J."/>
            <person name="McCowan C."/>
            <person name="Murphy C."/>
            <person name="Pearson M."/>
            <person name="Poon T.W."/>
            <person name="Priest M."/>
            <person name="Roberts A."/>
            <person name="Saif S."/>
            <person name="Shea T."/>
            <person name="Sykes S."/>
            <person name="Wortman J."/>
            <person name="Nusbaum C."/>
            <person name="Birren B."/>
        </authorList>
    </citation>
    <scope>NUCLEOTIDE SEQUENCE [LARGE SCALE GENOMIC DNA]</scope>
    <source>
        <strain evidence="2 3">17X</strain>
    </source>
</reference>
<evidence type="ECO:0008006" key="4">
    <source>
        <dbReference type="Google" id="ProtNLM"/>
    </source>
</evidence>
<keyword evidence="3" id="KW-1185">Reference proteome</keyword>
<dbReference type="Proteomes" id="UP000018538">
    <property type="component" value="Unassembled WGS sequence"/>
</dbReference>
<dbReference type="AlphaFoldDB" id="V7PCW8"/>